<dbReference type="InterPro" id="IPR021056">
    <property type="entry name" value="Mt_import_IM_translocase_Tim54"/>
</dbReference>
<keyword evidence="6" id="KW-0999">Mitochondrion inner membrane</keyword>
<feature type="region of interest" description="Disordered" evidence="12">
    <location>
        <begin position="241"/>
        <end position="294"/>
    </location>
</feature>
<keyword evidence="7" id="KW-0653">Protein transport</keyword>
<feature type="compositionally biased region" description="Pro residues" evidence="12">
    <location>
        <begin position="1"/>
        <end position="17"/>
    </location>
</feature>
<dbReference type="PANTHER" id="PTHR12358:SF101">
    <property type="entry name" value="MITOCHONDRIAL IMPORT INNER MEMBRANE TRANSLOCASE SUBUNIT TIM54"/>
    <property type="match status" value="1"/>
</dbReference>
<dbReference type="InterPro" id="IPR050187">
    <property type="entry name" value="Lipid_Phosphate_FormReg"/>
</dbReference>
<feature type="compositionally biased region" description="Polar residues" evidence="12">
    <location>
        <begin position="279"/>
        <end position="294"/>
    </location>
</feature>
<evidence type="ECO:0000256" key="12">
    <source>
        <dbReference type="SAM" id="MobiDB-lite"/>
    </source>
</evidence>
<keyword evidence="4" id="KW-0813">Transport</keyword>
<keyword evidence="10" id="KW-0496">Mitochondrion</keyword>
<evidence type="ECO:0000256" key="3">
    <source>
        <dbReference type="ARBA" id="ARBA00020796"/>
    </source>
</evidence>
<reference evidence="13" key="1">
    <citation type="submission" date="2021-03" db="EMBL/GenBank/DDBJ databases">
        <title>Comparative genomics and phylogenomic investigation of the class Geoglossomycetes provide insights into ecological specialization and systematics.</title>
        <authorList>
            <person name="Melie T."/>
            <person name="Pirro S."/>
            <person name="Miller A.N."/>
            <person name="Quandt A."/>
        </authorList>
    </citation>
    <scope>NUCLEOTIDE SEQUENCE</scope>
    <source>
        <strain evidence="13">CAQ_001_2017</strain>
    </source>
</reference>
<dbReference type="AlphaFoldDB" id="A0A9P8RS13"/>
<name>A0A9P8RS13_9PEZI</name>
<dbReference type="Pfam" id="PF11711">
    <property type="entry name" value="Tim54"/>
    <property type="match status" value="1"/>
</dbReference>
<keyword evidence="5" id="KW-0812">Transmembrane</keyword>
<comment type="similarity">
    <text evidence="2">Belongs to the TIM54 family.</text>
</comment>
<keyword evidence="14" id="KW-1185">Reference proteome</keyword>
<evidence type="ECO:0000256" key="2">
    <source>
        <dbReference type="ARBA" id="ARBA00006355"/>
    </source>
</evidence>
<comment type="subcellular location">
    <subcellularLocation>
        <location evidence="1">Mitochondrion inner membrane</location>
        <topology evidence="1">Single-pass membrane protein</topology>
    </subcellularLocation>
</comment>
<dbReference type="Proteomes" id="UP000750711">
    <property type="component" value="Unassembled WGS sequence"/>
</dbReference>
<organism evidence="13 14">
    <name type="scientific">Trichoglossum hirsutum</name>
    <dbReference type="NCBI Taxonomy" id="265104"/>
    <lineage>
        <taxon>Eukaryota</taxon>
        <taxon>Fungi</taxon>
        <taxon>Dikarya</taxon>
        <taxon>Ascomycota</taxon>
        <taxon>Pezizomycotina</taxon>
        <taxon>Geoglossomycetes</taxon>
        <taxon>Geoglossales</taxon>
        <taxon>Geoglossaceae</taxon>
        <taxon>Trichoglossum</taxon>
    </lineage>
</organism>
<feature type="compositionally biased region" description="Pro residues" evidence="12">
    <location>
        <begin position="258"/>
        <end position="273"/>
    </location>
</feature>
<comment type="caution">
    <text evidence="13">The sequence shown here is derived from an EMBL/GenBank/DDBJ whole genome shotgun (WGS) entry which is preliminary data.</text>
</comment>
<dbReference type="PANTHER" id="PTHR12358">
    <property type="entry name" value="SPHINGOSINE KINASE"/>
    <property type="match status" value="1"/>
</dbReference>
<sequence length="450" mass="49976">MADPSPPASEGPPPSSKPLPAQKPRNPVWKMMGIPNARLKLPSRNWLIFLSITGSFASAVLYDRHAKKKIQQKWCNMVSHLANETLDTTAMPRKVTVFLSAPPGDGLSPAREHFREYVKPLLVAAAIDWEVVEGRKEGDVQMGLAKNLRRKRRRSGEGTPGAVESDEKEAEKAAMAEFRQVHGIREFDGVRGDIVLGRHTWKEYIRGLHEGWLGPVDLPSHTEPASTDPNLNELAASEPIFQESQDGESSETTSPSPTNEPPPSTDAPKPAPDALPFISPSQYPSASTPLTIPSSFDPSTPISFPHVLGFLNTPTRIYRFLTRRYLADAIGREVACIVMAPGIEKWDYRPVAANRSASQFEGGQLSETAGSETIQTALAHEELDWQKRIRKRDNDQERVWLDDMVLDPRIVSRMTRFAPLPPDEEQRAERIAKGAEGPITLEKPADRERL</sequence>
<protein>
    <recommendedName>
        <fullName evidence="3">Mitochondrial import inner membrane translocase subunit TIM54</fullName>
    </recommendedName>
</protein>
<evidence type="ECO:0000256" key="11">
    <source>
        <dbReference type="ARBA" id="ARBA00023136"/>
    </source>
</evidence>
<feature type="region of interest" description="Disordered" evidence="12">
    <location>
        <begin position="1"/>
        <end position="26"/>
    </location>
</feature>
<evidence type="ECO:0000313" key="14">
    <source>
        <dbReference type="Proteomes" id="UP000750711"/>
    </source>
</evidence>
<evidence type="ECO:0000256" key="7">
    <source>
        <dbReference type="ARBA" id="ARBA00022927"/>
    </source>
</evidence>
<evidence type="ECO:0000256" key="9">
    <source>
        <dbReference type="ARBA" id="ARBA00023010"/>
    </source>
</evidence>
<evidence type="ECO:0000256" key="1">
    <source>
        <dbReference type="ARBA" id="ARBA00004434"/>
    </source>
</evidence>
<keyword evidence="8" id="KW-1133">Transmembrane helix</keyword>
<gene>
    <name evidence="13" type="ORF">GP486_002081</name>
</gene>
<feature type="compositionally biased region" description="Basic and acidic residues" evidence="12">
    <location>
        <begin position="424"/>
        <end position="433"/>
    </location>
</feature>
<keyword evidence="9" id="KW-0811">Translocation</keyword>
<keyword evidence="11" id="KW-0472">Membrane</keyword>
<proteinExistence type="inferred from homology"/>
<evidence type="ECO:0000256" key="5">
    <source>
        <dbReference type="ARBA" id="ARBA00022692"/>
    </source>
</evidence>
<evidence type="ECO:0000256" key="4">
    <source>
        <dbReference type="ARBA" id="ARBA00022448"/>
    </source>
</evidence>
<feature type="region of interest" description="Disordered" evidence="12">
    <location>
        <begin position="148"/>
        <end position="171"/>
    </location>
</feature>
<feature type="region of interest" description="Disordered" evidence="12">
    <location>
        <begin position="417"/>
        <end position="450"/>
    </location>
</feature>
<evidence type="ECO:0000256" key="8">
    <source>
        <dbReference type="ARBA" id="ARBA00022989"/>
    </source>
</evidence>
<evidence type="ECO:0000256" key="6">
    <source>
        <dbReference type="ARBA" id="ARBA00022792"/>
    </source>
</evidence>
<dbReference type="EMBL" id="JAGHQM010000215">
    <property type="protein sequence ID" value="KAH0563346.1"/>
    <property type="molecule type" value="Genomic_DNA"/>
</dbReference>
<dbReference type="GO" id="GO:0015031">
    <property type="term" value="P:protein transport"/>
    <property type="evidence" value="ECO:0007669"/>
    <property type="project" value="UniProtKB-KW"/>
</dbReference>
<dbReference type="GO" id="GO:0005743">
    <property type="term" value="C:mitochondrial inner membrane"/>
    <property type="evidence" value="ECO:0007669"/>
    <property type="project" value="UniProtKB-SubCell"/>
</dbReference>
<accession>A0A9P8RS13</accession>
<evidence type="ECO:0000256" key="10">
    <source>
        <dbReference type="ARBA" id="ARBA00023128"/>
    </source>
</evidence>
<evidence type="ECO:0000313" key="13">
    <source>
        <dbReference type="EMBL" id="KAH0563346.1"/>
    </source>
</evidence>